<keyword evidence="3" id="KW-1185">Reference proteome</keyword>
<organism evidence="2 3">
    <name type="scientific">Amylocarpus encephaloides</name>
    <dbReference type="NCBI Taxonomy" id="45428"/>
    <lineage>
        <taxon>Eukaryota</taxon>
        <taxon>Fungi</taxon>
        <taxon>Dikarya</taxon>
        <taxon>Ascomycota</taxon>
        <taxon>Pezizomycotina</taxon>
        <taxon>Leotiomycetes</taxon>
        <taxon>Helotiales</taxon>
        <taxon>Helotiales incertae sedis</taxon>
        <taxon>Amylocarpus</taxon>
    </lineage>
</organism>
<dbReference type="OrthoDB" id="3501104at2759"/>
<name>A0A9P7Y904_9HELO</name>
<protein>
    <submittedName>
        <fullName evidence="2">Uncharacterized protein</fullName>
    </submittedName>
</protein>
<feature type="compositionally biased region" description="Polar residues" evidence="1">
    <location>
        <begin position="38"/>
        <end position="49"/>
    </location>
</feature>
<evidence type="ECO:0000313" key="3">
    <source>
        <dbReference type="Proteomes" id="UP000824998"/>
    </source>
</evidence>
<gene>
    <name evidence="2" type="ORF">BJ875DRAFT_214889</name>
</gene>
<proteinExistence type="predicted"/>
<sequence>MSPPRSSAALSSQNIIEVGSSPESSPDPVAQPLRPVASASTSPQRSARNTGDLATELPPVDVLLEIINKASPSNPQFKGPALHNTMYQEWSLWWPSVAKGIVRLHASEVLMKLPPAWKGTKLHDDLKVMAKEVPPARRSKEMKAAAQDGRVPAQRRGMPTSDIHKISDSDWFYNAAAYLTVKRRLKKCQTRVTPTPPVTKGKRQTGELDEGMENYIGTLDAAPVANSHAAANSRSVAAQHDLSTREGRKAAHKVWLETITSRTRSPSPDRGSYNYQLAVRSLHEAKVAQVTGSPNVSKSQLRPQFAPDGNTPHSQKALPHTFEGKPSGKGSRLKPKSSKRPTDDGSPDDRHRKRARLSASPSSEMDEDPESPTPLRRSSSRSRSPSFNDEEPIDDDPDNPFKPSTLNMTRGPLGILRCRTFQCHFVENNPDTTQGRARMEAHYEVHRKEDPMIVLAREEAKLNGRKVSYLMEKIQKMEAEEKSKDDGGKGKGRLGGEKVVLDSFGQPFPARIIRRIGGIGG</sequence>
<dbReference type="Proteomes" id="UP000824998">
    <property type="component" value="Unassembled WGS sequence"/>
</dbReference>
<feature type="region of interest" description="Disordered" evidence="1">
    <location>
        <begin position="134"/>
        <end position="160"/>
    </location>
</feature>
<feature type="compositionally biased region" description="Acidic residues" evidence="1">
    <location>
        <begin position="388"/>
        <end position="398"/>
    </location>
</feature>
<feature type="compositionally biased region" description="Polar residues" evidence="1">
    <location>
        <begin position="1"/>
        <end position="15"/>
    </location>
</feature>
<comment type="caution">
    <text evidence="2">The sequence shown here is derived from an EMBL/GenBank/DDBJ whole genome shotgun (WGS) entry which is preliminary data.</text>
</comment>
<dbReference type="AlphaFoldDB" id="A0A9P7Y904"/>
<feature type="compositionally biased region" description="Basic and acidic residues" evidence="1">
    <location>
        <begin position="340"/>
        <end position="350"/>
    </location>
</feature>
<evidence type="ECO:0000256" key="1">
    <source>
        <dbReference type="SAM" id="MobiDB-lite"/>
    </source>
</evidence>
<reference evidence="2" key="1">
    <citation type="journal article" date="2021" name="IMA Fungus">
        <title>Genomic characterization of three marine fungi, including Emericellopsis atlantica sp. nov. with signatures of a generalist lifestyle and marine biomass degradation.</title>
        <authorList>
            <person name="Hagestad O.C."/>
            <person name="Hou L."/>
            <person name="Andersen J.H."/>
            <person name="Hansen E.H."/>
            <person name="Altermark B."/>
            <person name="Li C."/>
            <person name="Kuhnert E."/>
            <person name="Cox R.J."/>
            <person name="Crous P.W."/>
            <person name="Spatafora J.W."/>
            <person name="Lail K."/>
            <person name="Amirebrahimi M."/>
            <person name="Lipzen A."/>
            <person name="Pangilinan J."/>
            <person name="Andreopoulos W."/>
            <person name="Hayes R.D."/>
            <person name="Ng V."/>
            <person name="Grigoriev I.V."/>
            <person name="Jackson S.A."/>
            <person name="Sutton T.D.S."/>
            <person name="Dobson A.D.W."/>
            <person name="Rama T."/>
        </authorList>
    </citation>
    <scope>NUCLEOTIDE SEQUENCE</scope>
    <source>
        <strain evidence="2">TRa018bII</strain>
    </source>
</reference>
<feature type="compositionally biased region" description="Basic and acidic residues" evidence="1">
    <location>
        <begin position="134"/>
        <end position="143"/>
    </location>
</feature>
<feature type="compositionally biased region" description="Polar residues" evidence="1">
    <location>
        <begin position="290"/>
        <end position="302"/>
    </location>
</feature>
<dbReference type="EMBL" id="MU251834">
    <property type="protein sequence ID" value="KAG9228971.1"/>
    <property type="molecule type" value="Genomic_DNA"/>
</dbReference>
<feature type="region of interest" description="Disordered" evidence="1">
    <location>
        <begin position="1"/>
        <end position="54"/>
    </location>
</feature>
<accession>A0A9P7Y904</accession>
<feature type="compositionally biased region" description="Low complexity" evidence="1">
    <location>
        <begin position="373"/>
        <end position="386"/>
    </location>
</feature>
<feature type="region of interest" description="Disordered" evidence="1">
    <location>
        <begin position="288"/>
        <end position="408"/>
    </location>
</feature>
<evidence type="ECO:0000313" key="2">
    <source>
        <dbReference type="EMBL" id="KAG9228971.1"/>
    </source>
</evidence>